<keyword evidence="2" id="KW-1185">Reference proteome</keyword>
<dbReference type="PRINTS" id="PR01442">
    <property type="entry name" value="CELLSNTHASED"/>
</dbReference>
<dbReference type="InterPro" id="IPR038470">
    <property type="entry name" value="Cellsynth_D_sf"/>
</dbReference>
<sequence>MRATAWTSKPGLAGEAEGNCVEARAMTDSAALIYLARRDVSPQWRGFLQALIGTLGANMDMAGRNALLRAVGGRMAADAPLRTAATLEELELAMNEALGAMAWGYLSLRLDETDRSLRLVHAALPCIPAPGDPEGAWLAEVLEGLYDTWLTVQQGGASAGVRLALVQAAPGHAVFRFGG</sequence>
<evidence type="ECO:0000313" key="2">
    <source>
        <dbReference type="Proteomes" id="UP000322110"/>
    </source>
</evidence>
<dbReference type="AlphaFoldDB" id="A0A5B2TL27"/>
<gene>
    <name evidence="1" type="ORF">F0Q34_01620</name>
</gene>
<evidence type="ECO:0000313" key="1">
    <source>
        <dbReference type="EMBL" id="KAA2214450.1"/>
    </source>
</evidence>
<reference evidence="1 2" key="1">
    <citation type="journal article" date="2015" name="Int. J. Syst. Evol. Microbiol.">
        <title>Roseomonas oryzae sp. nov., isolated from paddy rhizosphere soil.</title>
        <authorList>
            <person name="Ramaprasad E.V."/>
            <person name="Sasikala Ch."/>
            <person name="Ramana Ch.V."/>
        </authorList>
    </citation>
    <scope>NUCLEOTIDE SEQUENCE [LARGE SCALE GENOMIC DNA]</scope>
    <source>
        <strain evidence="1 2">KCTC 42542</strain>
    </source>
</reference>
<organism evidence="1 2">
    <name type="scientific">Teichococcus oryzae</name>
    <dbReference type="NCBI Taxonomy" id="1608942"/>
    <lineage>
        <taxon>Bacteria</taxon>
        <taxon>Pseudomonadati</taxon>
        <taxon>Pseudomonadota</taxon>
        <taxon>Alphaproteobacteria</taxon>
        <taxon>Acetobacterales</taxon>
        <taxon>Roseomonadaceae</taxon>
        <taxon>Roseomonas</taxon>
    </lineage>
</organism>
<name>A0A5B2TL27_9PROT</name>
<dbReference type="GO" id="GO:0030244">
    <property type="term" value="P:cellulose biosynthetic process"/>
    <property type="evidence" value="ECO:0007669"/>
    <property type="project" value="InterPro"/>
</dbReference>
<proteinExistence type="predicted"/>
<accession>A0A5B2TL27</accession>
<dbReference type="InterPro" id="IPR022798">
    <property type="entry name" value="BcsD_bac"/>
</dbReference>
<dbReference type="Proteomes" id="UP000322110">
    <property type="component" value="Unassembled WGS sequence"/>
</dbReference>
<dbReference type="Pfam" id="PF03500">
    <property type="entry name" value="Cellsynth_D"/>
    <property type="match status" value="1"/>
</dbReference>
<dbReference type="Gene3D" id="3.30.70.2590">
    <property type="match status" value="1"/>
</dbReference>
<dbReference type="EMBL" id="VUKA01000001">
    <property type="protein sequence ID" value="KAA2214450.1"/>
    <property type="molecule type" value="Genomic_DNA"/>
</dbReference>
<protein>
    <recommendedName>
        <fullName evidence="3">Cellulose synthase</fullName>
    </recommendedName>
</protein>
<comment type="caution">
    <text evidence="1">The sequence shown here is derived from an EMBL/GenBank/DDBJ whole genome shotgun (WGS) entry which is preliminary data.</text>
</comment>
<evidence type="ECO:0008006" key="3">
    <source>
        <dbReference type="Google" id="ProtNLM"/>
    </source>
</evidence>